<evidence type="ECO:0000256" key="5">
    <source>
        <dbReference type="ARBA" id="ARBA00022825"/>
    </source>
</evidence>
<comment type="similarity">
    <text evidence="1 6">Belongs to the peptidase S14 family.</text>
</comment>
<name>A0ABN6YZ87_9FIRM</name>
<evidence type="ECO:0000256" key="3">
    <source>
        <dbReference type="ARBA" id="ARBA00022670"/>
    </source>
</evidence>
<gene>
    <name evidence="7" type="primary">clpP2</name>
    <name evidence="7" type="ORF">Lac1_02900</name>
</gene>
<dbReference type="GO" id="GO:0008233">
    <property type="term" value="F:peptidase activity"/>
    <property type="evidence" value="ECO:0007669"/>
    <property type="project" value="UniProtKB-KW"/>
</dbReference>
<dbReference type="PANTHER" id="PTHR10381:SF70">
    <property type="entry name" value="ATP-DEPENDENT CLP PROTEASE PROTEOLYTIC SUBUNIT"/>
    <property type="match status" value="1"/>
</dbReference>
<sequence>MIPNMKRITKSGIEEMDLFTYDFQENRTIYLFDEINSTTAKEIICQLRYLDVVGNWKDITLIINSPGGSVKDGLAILDCMNSLKSDIKVVATGVAASMGAFLLACGTKGKRYATSNTEIMIHQPLGETRGQAIEIELAAKHILRTKERLYTILANQTGKTKDVIEKDSDRDYWMTAQEALEYGLIDDIK</sequence>
<dbReference type="InterPro" id="IPR029045">
    <property type="entry name" value="ClpP/crotonase-like_dom_sf"/>
</dbReference>
<evidence type="ECO:0000256" key="2">
    <source>
        <dbReference type="ARBA" id="ARBA00022490"/>
    </source>
</evidence>
<dbReference type="Pfam" id="PF00574">
    <property type="entry name" value="CLP_protease"/>
    <property type="match status" value="1"/>
</dbReference>
<evidence type="ECO:0000256" key="1">
    <source>
        <dbReference type="ARBA" id="ARBA00007039"/>
    </source>
</evidence>
<evidence type="ECO:0000256" key="4">
    <source>
        <dbReference type="ARBA" id="ARBA00022801"/>
    </source>
</evidence>
<dbReference type="Gene3D" id="3.90.226.10">
    <property type="entry name" value="2-enoyl-CoA Hydratase, Chain A, domain 1"/>
    <property type="match status" value="1"/>
</dbReference>
<dbReference type="GO" id="GO:0006508">
    <property type="term" value="P:proteolysis"/>
    <property type="evidence" value="ECO:0007669"/>
    <property type="project" value="UniProtKB-KW"/>
</dbReference>
<keyword evidence="5" id="KW-0720">Serine protease</keyword>
<protein>
    <recommendedName>
        <fullName evidence="6">ATP-dependent Clp protease proteolytic subunit</fullName>
    </recommendedName>
</protein>
<dbReference type="RefSeq" id="WP_316266060.1">
    <property type="nucleotide sequence ID" value="NZ_AP027742.1"/>
</dbReference>
<dbReference type="InterPro" id="IPR023562">
    <property type="entry name" value="ClpP/TepA"/>
</dbReference>
<dbReference type="CDD" id="cd07017">
    <property type="entry name" value="S14_ClpP_2"/>
    <property type="match status" value="1"/>
</dbReference>
<keyword evidence="3 7" id="KW-0645">Protease</keyword>
<dbReference type="EMBL" id="AP027742">
    <property type="protein sequence ID" value="BDZ76107.1"/>
    <property type="molecule type" value="Genomic_DNA"/>
</dbReference>
<keyword evidence="4" id="KW-0378">Hydrolase</keyword>
<organism evidence="7 8">
    <name type="scientific">Claveliimonas bilis</name>
    <dbReference type="NCBI Taxonomy" id="3028070"/>
    <lineage>
        <taxon>Bacteria</taxon>
        <taxon>Bacillati</taxon>
        <taxon>Bacillota</taxon>
        <taxon>Clostridia</taxon>
        <taxon>Lachnospirales</taxon>
        <taxon>Lachnospiraceae</taxon>
        <taxon>Claveliimonas</taxon>
    </lineage>
</organism>
<keyword evidence="8" id="KW-1185">Reference proteome</keyword>
<dbReference type="PRINTS" id="PR00127">
    <property type="entry name" value="CLPPROTEASEP"/>
</dbReference>
<evidence type="ECO:0000313" key="8">
    <source>
        <dbReference type="Proteomes" id="UP001305815"/>
    </source>
</evidence>
<dbReference type="InterPro" id="IPR001907">
    <property type="entry name" value="ClpP"/>
</dbReference>
<dbReference type="SUPFAM" id="SSF52096">
    <property type="entry name" value="ClpP/crotonase"/>
    <property type="match status" value="1"/>
</dbReference>
<dbReference type="PANTHER" id="PTHR10381">
    <property type="entry name" value="ATP-DEPENDENT CLP PROTEASE PROTEOLYTIC SUBUNIT"/>
    <property type="match status" value="1"/>
</dbReference>
<accession>A0ABN6YZ87</accession>
<evidence type="ECO:0000256" key="6">
    <source>
        <dbReference type="RuleBase" id="RU003567"/>
    </source>
</evidence>
<proteinExistence type="inferred from homology"/>
<evidence type="ECO:0000313" key="7">
    <source>
        <dbReference type="EMBL" id="BDZ76107.1"/>
    </source>
</evidence>
<keyword evidence="2" id="KW-0963">Cytoplasm</keyword>
<reference evidence="8" key="1">
    <citation type="journal article" date="2023" name="Int. J. Syst. Evol. Microbiol.">
        <title>Claveliimonas bilis gen. nov., sp. nov., deoxycholic acid-producing bacteria isolated from human faeces, and reclassification of Sellimonas monacensis Zenner et al. 2021 as Claveliimonas monacensis comb. nov.</title>
        <authorList>
            <person name="Hisatomi A."/>
            <person name="Kastawa N.W.E.P.G."/>
            <person name="Song I."/>
            <person name="Ohkuma M."/>
            <person name="Fukiya S."/>
            <person name="Sakamoto M."/>
        </authorList>
    </citation>
    <scope>NUCLEOTIDE SEQUENCE [LARGE SCALE GENOMIC DNA]</scope>
    <source>
        <strain evidence="8">12BBH14</strain>
    </source>
</reference>
<dbReference type="Proteomes" id="UP001305815">
    <property type="component" value="Chromosome"/>
</dbReference>